<dbReference type="EMBL" id="CP006873">
    <property type="protein sequence ID" value="AID37366.1"/>
    <property type="molecule type" value="Genomic_DNA"/>
</dbReference>
<dbReference type="Gene3D" id="4.10.910.10">
    <property type="entry name" value="30s ribosomal protein s13, domain 2"/>
    <property type="match status" value="1"/>
</dbReference>
<comment type="similarity">
    <text evidence="1 7 8">Belongs to the universal ribosomal protein uS13 family.</text>
</comment>
<dbReference type="InterPro" id="IPR001892">
    <property type="entry name" value="Ribosomal_uS13"/>
</dbReference>
<evidence type="ECO:0000256" key="5">
    <source>
        <dbReference type="ARBA" id="ARBA00023274"/>
    </source>
</evidence>
<dbReference type="FunFam" id="1.10.8.50:FF:000001">
    <property type="entry name" value="30S ribosomal protein S13"/>
    <property type="match status" value="1"/>
</dbReference>
<dbReference type="STRING" id="1415657.FNIIJ_062"/>
<gene>
    <name evidence="7 9" type="primary">rpsM</name>
    <name evidence="9" type="ORF">FNIIJ_062</name>
</gene>
<keyword evidence="10" id="KW-1185">Reference proteome</keyword>
<evidence type="ECO:0000256" key="2">
    <source>
        <dbReference type="ARBA" id="ARBA00022730"/>
    </source>
</evidence>
<dbReference type="GO" id="GO:0019843">
    <property type="term" value="F:rRNA binding"/>
    <property type="evidence" value="ECO:0007669"/>
    <property type="project" value="UniProtKB-UniRule"/>
</dbReference>
<organism evidence="9 10">
    <name type="scientific">Candidatus Walczuchella monophlebidarum</name>
    <dbReference type="NCBI Taxonomy" id="1415657"/>
    <lineage>
        <taxon>Bacteria</taxon>
        <taxon>Pseudomonadati</taxon>
        <taxon>Bacteroidota</taxon>
        <taxon>Flavobacteriia</taxon>
        <taxon>Flavobacteriales</taxon>
        <taxon>Candidatus Walczuchella</taxon>
    </lineage>
</organism>
<evidence type="ECO:0000256" key="7">
    <source>
        <dbReference type="HAMAP-Rule" id="MF_01315"/>
    </source>
</evidence>
<dbReference type="InterPro" id="IPR027437">
    <property type="entry name" value="Rbsml_uS13_C"/>
</dbReference>
<keyword evidence="3 7" id="KW-0694">RNA-binding</keyword>
<dbReference type="PROSITE" id="PS00646">
    <property type="entry name" value="RIBOSOMAL_S13_1"/>
    <property type="match status" value="1"/>
</dbReference>
<evidence type="ECO:0000256" key="4">
    <source>
        <dbReference type="ARBA" id="ARBA00022980"/>
    </source>
</evidence>
<dbReference type="AlphaFoldDB" id="A0A068DRY0"/>
<dbReference type="InterPro" id="IPR019980">
    <property type="entry name" value="Ribosomal_uS13_bac-type"/>
</dbReference>
<dbReference type="PIRSF" id="PIRSF002134">
    <property type="entry name" value="Ribosomal_S13"/>
    <property type="match status" value="1"/>
</dbReference>
<dbReference type="KEGG" id="elv:FNIIJ_062"/>
<sequence length="125" mass="14118">MARLSGVDLPKNKRGVIGLTYIYGIGKSTAKKILSQVGVNPDKKIKDWSDEEINDIRKVLLESVKTEGELKSESQMNIKRLMDIGCYRGIRHRIGLPLRGQKTKNNSRTRKGVKKTVANKKKIIK</sequence>
<dbReference type="NCBIfam" id="TIGR03631">
    <property type="entry name" value="uS13_bact"/>
    <property type="match status" value="1"/>
</dbReference>
<protein>
    <recommendedName>
        <fullName evidence="6 7">Small ribosomal subunit protein uS13</fullName>
    </recommendedName>
</protein>
<keyword evidence="4 7" id="KW-0689">Ribosomal protein</keyword>
<dbReference type="PANTHER" id="PTHR10871">
    <property type="entry name" value="30S RIBOSOMAL PROTEIN S13/40S RIBOSOMAL PROTEIN S18"/>
    <property type="match status" value="1"/>
</dbReference>
<accession>A0A068DRY0</accession>
<dbReference type="GO" id="GO:0006412">
    <property type="term" value="P:translation"/>
    <property type="evidence" value="ECO:0007669"/>
    <property type="project" value="UniProtKB-UniRule"/>
</dbReference>
<keyword evidence="5 7" id="KW-0687">Ribonucleoprotein</keyword>
<dbReference type="Gene3D" id="1.10.8.50">
    <property type="match status" value="1"/>
</dbReference>
<dbReference type="RefSeq" id="WP_038436079.1">
    <property type="nucleotide sequence ID" value="NZ_CP006873.1"/>
</dbReference>
<reference evidence="9 10" key="1">
    <citation type="journal article" date="2014" name="Genome Biol. Evol.">
        <title>Genome sequence of "Candidatus Walczuchella monophlebidarum" the flavobacterial endosymbiont of Llaveia axin axin (Hemiptera: Coccoidea: Monophlebidae).</title>
        <authorList>
            <person name="Rosas-Perez T."/>
            <person name="Rosenblueth M."/>
            <person name="Rincon-Rosales R."/>
            <person name="Mora J."/>
            <person name="Martinez-Romero E."/>
        </authorList>
    </citation>
    <scope>NUCLEOTIDE SEQUENCE [LARGE SCALE GENOMIC DNA]</scope>
    <source>
        <strain evidence="9">FNIIJ</strain>
    </source>
</reference>
<dbReference type="Pfam" id="PF00416">
    <property type="entry name" value="Ribosomal_S13"/>
    <property type="match status" value="1"/>
</dbReference>
<evidence type="ECO:0000256" key="8">
    <source>
        <dbReference type="RuleBase" id="RU003830"/>
    </source>
</evidence>
<comment type="subunit">
    <text evidence="7">Part of the 30S ribosomal subunit. Forms a loose heterodimer with protein S19. Forms two bridges to the 50S subunit in the 70S ribosome.</text>
</comment>
<keyword evidence="7" id="KW-0820">tRNA-binding</keyword>
<dbReference type="SUPFAM" id="SSF46946">
    <property type="entry name" value="S13-like H2TH domain"/>
    <property type="match status" value="1"/>
</dbReference>
<dbReference type="InterPro" id="IPR010979">
    <property type="entry name" value="Ribosomal_uS13-like_H2TH"/>
</dbReference>
<keyword evidence="2 7" id="KW-0699">rRNA-binding</keyword>
<name>A0A068DRY0_9FLAO</name>
<dbReference type="InterPro" id="IPR018269">
    <property type="entry name" value="Ribosomal_uS13_CS"/>
</dbReference>
<dbReference type="PANTHER" id="PTHR10871:SF1">
    <property type="entry name" value="SMALL RIBOSOMAL SUBUNIT PROTEIN US13M"/>
    <property type="match status" value="1"/>
</dbReference>
<comment type="function">
    <text evidence="7">Located at the top of the head of the 30S subunit, it contacts several helices of the 16S rRNA. In the 70S ribosome it contacts the 23S rRNA (bridge B1a) and protein L5 of the 50S subunit (bridge B1b), connecting the 2 subunits; these bridges are implicated in subunit movement. Contacts the tRNAs in the A and P-sites.</text>
</comment>
<dbReference type="GO" id="GO:0015935">
    <property type="term" value="C:small ribosomal subunit"/>
    <property type="evidence" value="ECO:0007669"/>
    <property type="project" value="TreeGrafter"/>
</dbReference>
<proteinExistence type="inferred from homology"/>
<evidence type="ECO:0000256" key="6">
    <source>
        <dbReference type="ARBA" id="ARBA00035166"/>
    </source>
</evidence>
<dbReference type="Proteomes" id="UP000027148">
    <property type="component" value="Chromosome"/>
</dbReference>
<evidence type="ECO:0000313" key="10">
    <source>
        <dbReference type="Proteomes" id="UP000027148"/>
    </source>
</evidence>
<evidence type="ECO:0000256" key="3">
    <source>
        <dbReference type="ARBA" id="ARBA00022884"/>
    </source>
</evidence>
<dbReference type="PROSITE" id="PS50159">
    <property type="entry name" value="RIBOSOMAL_S13_2"/>
    <property type="match status" value="1"/>
</dbReference>
<dbReference type="HAMAP" id="MF_01315">
    <property type="entry name" value="Ribosomal_uS13"/>
    <property type="match status" value="1"/>
</dbReference>
<dbReference type="GO" id="GO:0000049">
    <property type="term" value="F:tRNA binding"/>
    <property type="evidence" value="ECO:0007669"/>
    <property type="project" value="UniProtKB-UniRule"/>
</dbReference>
<evidence type="ECO:0000313" key="9">
    <source>
        <dbReference type="EMBL" id="AID37366.1"/>
    </source>
</evidence>
<dbReference type="GO" id="GO:0005829">
    <property type="term" value="C:cytosol"/>
    <property type="evidence" value="ECO:0007669"/>
    <property type="project" value="TreeGrafter"/>
</dbReference>
<dbReference type="FunFam" id="4.10.910.10:FF:000001">
    <property type="entry name" value="30S ribosomal protein S13"/>
    <property type="match status" value="1"/>
</dbReference>
<dbReference type="HOGENOM" id="CLU_103849_1_2_10"/>
<dbReference type="GO" id="GO:0003735">
    <property type="term" value="F:structural constituent of ribosome"/>
    <property type="evidence" value="ECO:0007669"/>
    <property type="project" value="InterPro"/>
</dbReference>
<dbReference type="OrthoDB" id="9803610at2"/>
<evidence type="ECO:0000256" key="1">
    <source>
        <dbReference type="ARBA" id="ARBA00008080"/>
    </source>
</evidence>